<dbReference type="EMBL" id="JAKUML010000010">
    <property type="protein sequence ID" value="MCJ8146792.1"/>
    <property type="molecule type" value="Genomic_DNA"/>
</dbReference>
<accession>A0A9X1WZP0</accession>
<sequence length="308" mass="35693">MPHYTMPDQERLYVRENGHGAPVLVLSGLGMSSWQWLPYIAPSLRDRKFYIPDFRGFGHSKHCKIPTDAEFKTDAIRSHWRDVNCLLEQISQKENLENGIDVIAYSMGATTTMHGMKYGNFAAKIKQYIHMDQSACIRNQDDWQYGLYGTQQGTFLNILDRMLALLLPYSDQHQPISTLPHHVQNELISLFNEFVALQSSNAFISYLDQFQITKYLKIKSLPFQTLDYLYWYLKSYQQHNEDYRQALTSFENPAHFIIGKRSALYSSRGQIAIAQQLKQSKIHILPRSGHALVINQPLLFTQTLNQLL</sequence>
<evidence type="ECO:0000259" key="1">
    <source>
        <dbReference type="Pfam" id="PF12697"/>
    </source>
</evidence>
<dbReference type="InterPro" id="IPR050228">
    <property type="entry name" value="Carboxylesterase_BioH"/>
</dbReference>
<keyword evidence="3" id="KW-1185">Reference proteome</keyword>
<dbReference type="Gene3D" id="3.40.50.1820">
    <property type="entry name" value="alpha/beta hydrolase"/>
    <property type="match status" value="1"/>
</dbReference>
<evidence type="ECO:0000313" key="2">
    <source>
        <dbReference type="EMBL" id="MCJ8146792.1"/>
    </source>
</evidence>
<dbReference type="GO" id="GO:0016787">
    <property type="term" value="F:hydrolase activity"/>
    <property type="evidence" value="ECO:0007669"/>
    <property type="project" value="UniProtKB-KW"/>
</dbReference>
<dbReference type="InterPro" id="IPR029058">
    <property type="entry name" value="AB_hydrolase_fold"/>
</dbReference>
<proteinExistence type="predicted"/>
<name>A0A9X1WZP0_9GAMM</name>
<keyword evidence="2" id="KW-0378">Hydrolase</keyword>
<protein>
    <submittedName>
        <fullName evidence="2">Alpha/beta hydrolase</fullName>
    </submittedName>
</protein>
<feature type="domain" description="AB hydrolase-1" evidence="1">
    <location>
        <begin position="23"/>
        <end position="297"/>
    </location>
</feature>
<dbReference type="AlphaFoldDB" id="A0A9X1WZP0"/>
<gene>
    <name evidence="2" type="ORF">MKI79_07745</name>
</gene>
<dbReference type="RefSeq" id="WP_241571700.1">
    <property type="nucleotide sequence ID" value="NZ_JAKUML010000010.1"/>
</dbReference>
<organism evidence="2 3">
    <name type="scientific">Acinetobacter sedimenti</name>
    <dbReference type="NCBI Taxonomy" id="2919922"/>
    <lineage>
        <taxon>Bacteria</taxon>
        <taxon>Pseudomonadati</taxon>
        <taxon>Pseudomonadota</taxon>
        <taxon>Gammaproteobacteria</taxon>
        <taxon>Moraxellales</taxon>
        <taxon>Moraxellaceae</taxon>
        <taxon>Acinetobacter</taxon>
    </lineage>
</organism>
<evidence type="ECO:0000313" key="3">
    <source>
        <dbReference type="Proteomes" id="UP001139701"/>
    </source>
</evidence>
<dbReference type="PANTHER" id="PTHR43194:SF2">
    <property type="entry name" value="PEROXISOMAL MEMBRANE PROTEIN LPX1"/>
    <property type="match status" value="1"/>
</dbReference>
<dbReference type="InterPro" id="IPR000073">
    <property type="entry name" value="AB_hydrolase_1"/>
</dbReference>
<dbReference type="Proteomes" id="UP001139701">
    <property type="component" value="Unassembled WGS sequence"/>
</dbReference>
<dbReference type="PANTHER" id="PTHR43194">
    <property type="entry name" value="HYDROLASE ALPHA/BETA FOLD FAMILY"/>
    <property type="match status" value="1"/>
</dbReference>
<reference evidence="2" key="1">
    <citation type="submission" date="2022-02" db="EMBL/GenBank/DDBJ databases">
        <title>Acinetobacter A3.8 sp. nov., isolated from Sediment (Zhairuo Island).</title>
        <authorList>
            <person name="Zheng K."/>
        </authorList>
    </citation>
    <scope>NUCLEOTIDE SEQUENCE</scope>
    <source>
        <strain evidence="2">A3.8</strain>
    </source>
</reference>
<comment type="caution">
    <text evidence="2">The sequence shown here is derived from an EMBL/GenBank/DDBJ whole genome shotgun (WGS) entry which is preliminary data.</text>
</comment>
<dbReference type="SUPFAM" id="SSF53474">
    <property type="entry name" value="alpha/beta-Hydrolases"/>
    <property type="match status" value="1"/>
</dbReference>
<dbReference type="Pfam" id="PF12697">
    <property type="entry name" value="Abhydrolase_6"/>
    <property type="match status" value="1"/>
</dbReference>